<proteinExistence type="predicted"/>
<evidence type="ECO:0000313" key="2">
    <source>
        <dbReference type="Proteomes" id="UP001144978"/>
    </source>
</evidence>
<dbReference type="EMBL" id="JANSHE010000226">
    <property type="protein sequence ID" value="KAJ3014172.1"/>
    <property type="molecule type" value="Genomic_DNA"/>
</dbReference>
<accession>A0ACC1Q8X8</accession>
<evidence type="ECO:0000313" key="1">
    <source>
        <dbReference type="EMBL" id="KAJ3014172.1"/>
    </source>
</evidence>
<protein>
    <submittedName>
        <fullName evidence="1">Uncharacterized protein</fullName>
    </submittedName>
</protein>
<comment type="caution">
    <text evidence="1">The sequence shown here is derived from an EMBL/GenBank/DDBJ whole genome shotgun (WGS) entry which is preliminary data.</text>
</comment>
<dbReference type="Proteomes" id="UP001144978">
    <property type="component" value="Unassembled WGS sequence"/>
</dbReference>
<sequence length="273" mass="30240">MRQLTIANNIMIYCLPLHTTHRLQPLNVGIFGPLQHAWQTRCNRYYITSGGHEMPKKDFLCEYMVVRDATFTPDYPKKAWDKCGITTVTWTADFFDKVDYALSRSTSIEDPEGRWTTKEELQEIAFALGLTIAGKKAELIEAINACLDAHSEYANELKFAGLYLNRKQTLPPELQDENASPAPQQPRTEPSRFSGAVASLSSSTPPDIVSPTLAGTSSSTPHPLTSILNLTPVFSTHFQPPLSLLSMSPFTNRPASYTAANATYDMPSLISPP</sequence>
<gene>
    <name evidence="1" type="ORF">NUW54_g1376</name>
</gene>
<reference evidence="1" key="1">
    <citation type="submission" date="2022-08" db="EMBL/GenBank/DDBJ databases">
        <title>Genome Sequence of Pycnoporus sanguineus.</title>
        <authorList>
            <person name="Buettner E."/>
        </authorList>
    </citation>
    <scope>NUCLEOTIDE SEQUENCE</scope>
    <source>
        <strain evidence="1">CG-C14</strain>
    </source>
</reference>
<name>A0ACC1Q8X8_9APHY</name>
<keyword evidence="2" id="KW-1185">Reference proteome</keyword>
<organism evidence="1 2">
    <name type="scientific">Trametes sanguinea</name>
    <dbReference type="NCBI Taxonomy" id="158606"/>
    <lineage>
        <taxon>Eukaryota</taxon>
        <taxon>Fungi</taxon>
        <taxon>Dikarya</taxon>
        <taxon>Basidiomycota</taxon>
        <taxon>Agaricomycotina</taxon>
        <taxon>Agaricomycetes</taxon>
        <taxon>Polyporales</taxon>
        <taxon>Polyporaceae</taxon>
        <taxon>Trametes</taxon>
    </lineage>
</organism>